<dbReference type="EMBL" id="JAGIZA010000025">
    <property type="protein sequence ID" value="MBP0496030.1"/>
    <property type="molecule type" value="Genomic_DNA"/>
</dbReference>
<dbReference type="InterPro" id="IPR036086">
    <property type="entry name" value="ParB/Sulfiredoxin_sf"/>
</dbReference>
<evidence type="ECO:0000313" key="3">
    <source>
        <dbReference type="Proteomes" id="UP000677537"/>
    </source>
</evidence>
<dbReference type="Pfam" id="PF02195">
    <property type="entry name" value="ParB_N"/>
    <property type="match status" value="1"/>
</dbReference>
<protein>
    <submittedName>
        <fullName evidence="2">ParB N-terminal domain-containing protein</fullName>
    </submittedName>
</protein>
<evidence type="ECO:0000259" key="1">
    <source>
        <dbReference type="SMART" id="SM00470"/>
    </source>
</evidence>
<sequence length="299" mass="33490">MDGGGLKGSVARAFEPVGIRLRLDQLQLLRPVTAKIQRSTKFAQIAASIAEVGVIEPPVVVRHPRTLDTYLLLDGHLRIEALRLAGAEDVLCLVATDDEAFTYNKRISRLAAVQEHRMILRAIEKKVPEERLARALNIDVVTLRQKRRALDGVCPEAVEMLKDKPVALSVFSLLRRMLPLRQIEVAEMMIGFNRYSRGYLLTLLAATPKDRLVPDGRPKRVRGFTPDQMELMERESAHLEREVKMVEQSYGTDNLHLVVAIGYLKKLLTAPKVVKYIGASHPELLEGLQRIIEADPTGA</sequence>
<proteinExistence type="predicted"/>
<dbReference type="InterPro" id="IPR003115">
    <property type="entry name" value="ParB_N"/>
</dbReference>
<dbReference type="AlphaFoldDB" id="A0A940S8L2"/>
<comment type="caution">
    <text evidence="2">The sequence shown here is derived from an EMBL/GenBank/DDBJ whole genome shotgun (WGS) entry which is preliminary data.</text>
</comment>
<feature type="domain" description="ParB-like N-terminal" evidence="1">
    <location>
        <begin position="22"/>
        <end position="113"/>
    </location>
</feature>
<dbReference type="SMART" id="SM00470">
    <property type="entry name" value="ParB"/>
    <property type="match status" value="1"/>
</dbReference>
<dbReference type="SUPFAM" id="SSF109709">
    <property type="entry name" value="KorB DNA-binding domain-like"/>
    <property type="match status" value="1"/>
</dbReference>
<name>A0A940S8L2_9PROT</name>
<dbReference type="PANTHER" id="PTHR33375">
    <property type="entry name" value="CHROMOSOME-PARTITIONING PROTEIN PARB-RELATED"/>
    <property type="match status" value="1"/>
</dbReference>
<organism evidence="2 3">
    <name type="scientific">Roseomonas indoligenes</name>
    <dbReference type="NCBI Taxonomy" id="2820811"/>
    <lineage>
        <taxon>Bacteria</taxon>
        <taxon>Pseudomonadati</taxon>
        <taxon>Pseudomonadota</taxon>
        <taxon>Alphaproteobacteria</taxon>
        <taxon>Acetobacterales</taxon>
        <taxon>Roseomonadaceae</taxon>
        <taxon>Roseomonas</taxon>
    </lineage>
</organism>
<accession>A0A940S8L2</accession>
<gene>
    <name evidence="2" type="ORF">J5Y10_24830</name>
</gene>
<dbReference type="GO" id="GO:0005694">
    <property type="term" value="C:chromosome"/>
    <property type="evidence" value="ECO:0007669"/>
    <property type="project" value="TreeGrafter"/>
</dbReference>
<dbReference type="RefSeq" id="WP_209376825.1">
    <property type="nucleotide sequence ID" value="NZ_JAGIZA010000025.1"/>
</dbReference>
<evidence type="ECO:0000313" key="2">
    <source>
        <dbReference type="EMBL" id="MBP0496030.1"/>
    </source>
</evidence>
<dbReference type="InterPro" id="IPR011111">
    <property type="entry name" value="Plasmid_RepB"/>
</dbReference>
<dbReference type="Gene3D" id="3.90.1530.10">
    <property type="entry name" value="Conserved hypothetical protein from pyrococcus furiosus pfu- 392566-001, ParB domain"/>
    <property type="match status" value="1"/>
</dbReference>
<dbReference type="SUPFAM" id="SSF110849">
    <property type="entry name" value="ParB/Sulfiredoxin"/>
    <property type="match status" value="1"/>
</dbReference>
<keyword evidence="3" id="KW-1185">Reference proteome</keyword>
<dbReference type="Proteomes" id="UP000677537">
    <property type="component" value="Unassembled WGS sequence"/>
</dbReference>
<dbReference type="Pfam" id="PF07506">
    <property type="entry name" value="RepB"/>
    <property type="match status" value="1"/>
</dbReference>
<dbReference type="GO" id="GO:0007059">
    <property type="term" value="P:chromosome segregation"/>
    <property type="evidence" value="ECO:0007669"/>
    <property type="project" value="TreeGrafter"/>
</dbReference>
<dbReference type="InterPro" id="IPR050336">
    <property type="entry name" value="Chromosome_partition/occlusion"/>
</dbReference>
<reference evidence="2" key="1">
    <citation type="submission" date="2021-03" db="EMBL/GenBank/DDBJ databases">
        <authorList>
            <person name="So Y."/>
        </authorList>
    </citation>
    <scope>NUCLEOTIDE SEQUENCE</scope>
    <source>
        <strain evidence="2">SG15</strain>
    </source>
</reference>
<dbReference type="PANTHER" id="PTHR33375:SF1">
    <property type="entry name" value="CHROMOSOME-PARTITIONING PROTEIN PARB-RELATED"/>
    <property type="match status" value="1"/>
</dbReference>